<sequence>MWNPPAGAVFKVESHEQSQDIVKATSTGIPEVCANGCLDTIGNSSKSTIQINITPSDRAWLQNCLVGQVKGMYDATFVQQALGSCGFKNSVENFLLNKKLLIWVFLEGIPLEAWNETVFVSIVRWGKIKLSATEYEDERYWIDEGAPVDSRVTSESCRFEDLNVSLDDRAAQFDSNAIGKDNSFKVVGNIFNDIERA</sequence>
<evidence type="ECO:0008006" key="3">
    <source>
        <dbReference type="Google" id="ProtNLM"/>
    </source>
</evidence>
<evidence type="ECO:0000313" key="1">
    <source>
        <dbReference type="EMBL" id="KAK8986855.1"/>
    </source>
</evidence>
<protein>
    <recommendedName>
        <fullName evidence="3">DUF4283 domain-containing protein</fullName>
    </recommendedName>
</protein>
<dbReference type="EMBL" id="JBBPBN010000062">
    <property type="protein sequence ID" value="KAK8986855.1"/>
    <property type="molecule type" value="Genomic_DNA"/>
</dbReference>
<dbReference type="Proteomes" id="UP001396334">
    <property type="component" value="Unassembled WGS sequence"/>
</dbReference>
<proteinExistence type="predicted"/>
<name>A0ABR2PEI3_9ROSI</name>
<gene>
    <name evidence="1" type="ORF">V6N11_037781</name>
</gene>
<reference evidence="1 2" key="1">
    <citation type="journal article" date="2024" name="G3 (Bethesda)">
        <title>Genome assembly of Hibiscus sabdariffa L. provides insights into metabolisms of medicinal natural products.</title>
        <authorList>
            <person name="Kim T."/>
        </authorList>
    </citation>
    <scope>NUCLEOTIDE SEQUENCE [LARGE SCALE GENOMIC DNA]</scope>
    <source>
        <strain evidence="1">TK-2024</strain>
        <tissue evidence="1">Old leaves</tissue>
    </source>
</reference>
<comment type="caution">
    <text evidence="1">The sequence shown here is derived from an EMBL/GenBank/DDBJ whole genome shotgun (WGS) entry which is preliminary data.</text>
</comment>
<accession>A0ABR2PEI3</accession>
<organism evidence="1 2">
    <name type="scientific">Hibiscus sabdariffa</name>
    <name type="common">roselle</name>
    <dbReference type="NCBI Taxonomy" id="183260"/>
    <lineage>
        <taxon>Eukaryota</taxon>
        <taxon>Viridiplantae</taxon>
        <taxon>Streptophyta</taxon>
        <taxon>Embryophyta</taxon>
        <taxon>Tracheophyta</taxon>
        <taxon>Spermatophyta</taxon>
        <taxon>Magnoliopsida</taxon>
        <taxon>eudicotyledons</taxon>
        <taxon>Gunneridae</taxon>
        <taxon>Pentapetalae</taxon>
        <taxon>rosids</taxon>
        <taxon>malvids</taxon>
        <taxon>Malvales</taxon>
        <taxon>Malvaceae</taxon>
        <taxon>Malvoideae</taxon>
        <taxon>Hibiscus</taxon>
    </lineage>
</organism>
<keyword evidence="2" id="KW-1185">Reference proteome</keyword>
<evidence type="ECO:0000313" key="2">
    <source>
        <dbReference type="Proteomes" id="UP001396334"/>
    </source>
</evidence>